<dbReference type="CDD" id="cd00093">
    <property type="entry name" value="HTH_XRE"/>
    <property type="match status" value="1"/>
</dbReference>
<dbReference type="InterPro" id="IPR001387">
    <property type="entry name" value="Cro/C1-type_HTH"/>
</dbReference>
<organism evidence="2 3">
    <name type="scientific">Burkholderia phage Mana</name>
    <dbReference type="NCBI Taxonomy" id="2767578"/>
    <lineage>
        <taxon>Viruses</taxon>
        <taxon>Duplodnaviria</taxon>
        <taxon>Heunggongvirae</taxon>
        <taxon>Uroviricota</taxon>
        <taxon>Caudoviricetes</taxon>
        <taxon>Peduoviridae</taxon>
        <taxon>Aptresvirus</taxon>
        <taxon>Aptresvirus mana</taxon>
    </lineage>
</organism>
<feature type="region of interest" description="Disordered" evidence="1">
    <location>
        <begin position="163"/>
        <end position="189"/>
    </location>
</feature>
<evidence type="ECO:0000313" key="2">
    <source>
        <dbReference type="EMBL" id="QPB09430.1"/>
    </source>
</evidence>
<evidence type="ECO:0000256" key="1">
    <source>
        <dbReference type="SAM" id="MobiDB-lite"/>
    </source>
</evidence>
<sequence>MRIGLSQAEFAALGGLGKQAQLNYEAGARSPDANYLAALMKVGVDVLYVISGARSDPAAMPADEQDLLREFRELDSTGKATVLATAKNVRAGSRDAAPVLLVEELELLLGFRQLNDVGQTAVQASLNGFLLSGTMTNSGEPAKRIPRLAENRVAKLDEAAREALEAAQADAQRSKRGRSPQKRGANDQD</sequence>
<dbReference type="GO" id="GO:0003677">
    <property type="term" value="F:DNA binding"/>
    <property type="evidence" value="ECO:0007669"/>
    <property type="project" value="InterPro"/>
</dbReference>
<gene>
    <name evidence="2" type="ORF">CPT_Mana_035</name>
</gene>
<reference evidence="2" key="1">
    <citation type="submission" date="2020-07" db="EMBL/GenBank/DDBJ databases">
        <title>Complete genome sequence of Burkholderia gladioli phage Mana.</title>
        <authorList>
            <person name="Godoy B.A."/>
            <person name="Yao G.W."/>
            <person name="Guadalupe Vizoso-Pinto M."/>
            <person name="Gonzalez C."/>
            <person name="Gill J."/>
            <person name="Liu M."/>
        </authorList>
    </citation>
    <scope>NUCLEOTIDE SEQUENCE</scope>
</reference>
<dbReference type="EMBL" id="MT701591">
    <property type="protein sequence ID" value="QPB09430.1"/>
    <property type="molecule type" value="Genomic_DNA"/>
</dbReference>
<name>A0A873WDG1_9CAUD</name>
<dbReference type="Proteomes" id="UP000663463">
    <property type="component" value="Segment"/>
</dbReference>
<dbReference type="InterPro" id="IPR010982">
    <property type="entry name" value="Lambda_DNA-bd_dom_sf"/>
</dbReference>
<accession>A0A873WDG1</accession>
<proteinExistence type="predicted"/>
<protein>
    <submittedName>
        <fullName evidence="2">Immunity repressor</fullName>
    </submittedName>
</protein>
<dbReference type="Gene3D" id="1.10.260.40">
    <property type="entry name" value="lambda repressor-like DNA-binding domains"/>
    <property type="match status" value="1"/>
</dbReference>
<keyword evidence="3" id="KW-1185">Reference proteome</keyword>
<dbReference type="SUPFAM" id="SSF47413">
    <property type="entry name" value="lambda repressor-like DNA-binding domains"/>
    <property type="match status" value="1"/>
</dbReference>
<evidence type="ECO:0000313" key="3">
    <source>
        <dbReference type="Proteomes" id="UP000663463"/>
    </source>
</evidence>